<keyword evidence="2" id="KW-1003">Cell membrane</keyword>
<keyword evidence="4 6" id="KW-1133">Transmembrane helix</keyword>
<dbReference type="AlphaFoldDB" id="A0AAX2IA22"/>
<gene>
    <name evidence="9" type="ORF">NCTC11653_00852</name>
</gene>
<evidence type="ECO:0000256" key="6">
    <source>
        <dbReference type="SAM" id="Phobius"/>
    </source>
</evidence>
<evidence type="ECO:0000256" key="3">
    <source>
        <dbReference type="ARBA" id="ARBA00022692"/>
    </source>
</evidence>
<evidence type="ECO:0000313" key="9">
    <source>
        <dbReference type="EMBL" id="SQA74957.1"/>
    </source>
</evidence>
<evidence type="ECO:0000256" key="2">
    <source>
        <dbReference type="ARBA" id="ARBA00022475"/>
    </source>
</evidence>
<dbReference type="Proteomes" id="UP000249902">
    <property type="component" value="Unassembled WGS sequence"/>
</dbReference>
<dbReference type="RefSeq" id="WP_002679863.1">
    <property type="nucleotide sequence ID" value="NZ_CAUSZM010000001.1"/>
</dbReference>
<dbReference type="PANTHER" id="PTHR32309">
    <property type="entry name" value="TYROSINE-PROTEIN KINASE"/>
    <property type="match status" value="1"/>
</dbReference>
<reference evidence="9 10" key="1">
    <citation type="submission" date="2018-06" db="EMBL/GenBank/DDBJ databases">
        <authorList>
            <consortium name="Pathogen Informatics"/>
            <person name="Doyle S."/>
        </authorList>
    </citation>
    <scope>NUCLEOTIDE SEQUENCE [LARGE SCALE GENOMIC DNA]</scope>
    <source>
        <strain evidence="9 10">NCTC11653</strain>
    </source>
</reference>
<dbReference type="GO" id="GO:0005886">
    <property type="term" value="C:plasma membrane"/>
    <property type="evidence" value="ECO:0007669"/>
    <property type="project" value="UniProtKB-SubCell"/>
</dbReference>
<feature type="domain" description="Polysaccharide chain length determinant N-terminal" evidence="7">
    <location>
        <begin position="38"/>
        <end position="134"/>
    </location>
</feature>
<dbReference type="Pfam" id="PF13807">
    <property type="entry name" value="GNVR"/>
    <property type="match status" value="1"/>
</dbReference>
<evidence type="ECO:0000313" key="10">
    <source>
        <dbReference type="Proteomes" id="UP000249902"/>
    </source>
</evidence>
<feature type="transmembrane region" description="Helical" evidence="6">
    <location>
        <begin position="349"/>
        <end position="369"/>
    </location>
</feature>
<keyword evidence="5 6" id="KW-0472">Membrane</keyword>
<evidence type="ECO:0000256" key="1">
    <source>
        <dbReference type="ARBA" id="ARBA00004651"/>
    </source>
</evidence>
<dbReference type="PANTHER" id="PTHR32309:SF13">
    <property type="entry name" value="FERRIC ENTEROBACTIN TRANSPORT PROTEIN FEPE"/>
    <property type="match status" value="1"/>
</dbReference>
<feature type="domain" description="Tyrosine-protein kinase G-rich" evidence="8">
    <location>
        <begin position="293"/>
        <end position="371"/>
    </location>
</feature>
<comment type="subcellular location">
    <subcellularLocation>
        <location evidence="1">Cell membrane</location>
        <topology evidence="1">Multi-pass membrane protein</topology>
    </subcellularLocation>
</comment>
<sequence>MAFNEDQDIRVSEDVINHLGENKLIPVVDSVEEETAEDEIDLMQLIRKVWGARKSILLFTLLFFVIGVLIALFSAKEYTATTIMVPQTTDNKSTSGLGGLAAMAGISLGGGSETLPLTTYSKIIESVPFKQKLAQTKLTFSDIPKPVTYEEYCKNYTKPSLMGRVMGIFSFSKGTPTAAPVTQDSTDITRLSDQERGILNSLDSRIKLNMSEKDGYFTLSFVMGEALPAAQMLESAQKVLQETVTDFKLQKAKEEFDFVQKRFVEAEKDFKNKQYAVAGFQDRNRDLFSNLPQTRLQQLQAEYNLAFNVYTELAKQLEAKRIKMKEDQPIFAVIEPVTVPNERSKPKRMMIIAIWTFLGMVIGIGNVFLKDFRRQLKSNS</sequence>
<evidence type="ECO:0000256" key="5">
    <source>
        <dbReference type="ARBA" id="ARBA00023136"/>
    </source>
</evidence>
<accession>A0AAX2IA22</accession>
<dbReference type="EMBL" id="UAVP01000007">
    <property type="protein sequence ID" value="SQA74957.1"/>
    <property type="molecule type" value="Genomic_DNA"/>
</dbReference>
<dbReference type="InterPro" id="IPR050445">
    <property type="entry name" value="Bact_polysacc_biosynth/exp"/>
</dbReference>
<dbReference type="InterPro" id="IPR003856">
    <property type="entry name" value="LPS_length_determ_N"/>
</dbReference>
<dbReference type="Pfam" id="PF02706">
    <property type="entry name" value="Wzz"/>
    <property type="match status" value="1"/>
</dbReference>
<protein>
    <submittedName>
        <fullName evidence="9">LPS O-antigen length regulator</fullName>
    </submittedName>
</protein>
<organism evidence="9 10">
    <name type="scientific">Capnocytophaga sputigena</name>
    <dbReference type="NCBI Taxonomy" id="1019"/>
    <lineage>
        <taxon>Bacteria</taxon>
        <taxon>Pseudomonadati</taxon>
        <taxon>Bacteroidota</taxon>
        <taxon>Flavobacteriia</taxon>
        <taxon>Flavobacteriales</taxon>
        <taxon>Flavobacteriaceae</taxon>
        <taxon>Capnocytophaga</taxon>
    </lineage>
</organism>
<evidence type="ECO:0000259" key="7">
    <source>
        <dbReference type="Pfam" id="PF02706"/>
    </source>
</evidence>
<feature type="transmembrane region" description="Helical" evidence="6">
    <location>
        <begin position="56"/>
        <end position="75"/>
    </location>
</feature>
<proteinExistence type="predicted"/>
<evidence type="ECO:0000256" key="4">
    <source>
        <dbReference type="ARBA" id="ARBA00022989"/>
    </source>
</evidence>
<evidence type="ECO:0000259" key="8">
    <source>
        <dbReference type="Pfam" id="PF13807"/>
    </source>
</evidence>
<keyword evidence="3 6" id="KW-0812">Transmembrane</keyword>
<comment type="caution">
    <text evidence="9">The sequence shown here is derived from an EMBL/GenBank/DDBJ whole genome shotgun (WGS) entry which is preliminary data.</text>
</comment>
<dbReference type="GO" id="GO:0004713">
    <property type="term" value="F:protein tyrosine kinase activity"/>
    <property type="evidence" value="ECO:0007669"/>
    <property type="project" value="TreeGrafter"/>
</dbReference>
<name>A0AAX2IA22_CAPSP</name>
<dbReference type="InterPro" id="IPR032807">
    <property type="entry name" value="GNVR"/>
</dbReference>